<organism evidence="2 3">
    <name type="scientific">Stichopus japonicus</name>
    <name type="common">Sea cucumber</name>
    <dbReference type="NCBI Taxonomy" id="307972"/>
    <lineage>
        <taxon>Eukaryota</taxon>
        <taxon>Metazoa</taxon>
        <taxon>Echinodermata</taxon>
        <taxon>Eleutherozoa</taxon>
        <taxon>Echinozoa</taxon>
        <taxon>Holothuroidea</taxon>
        <taxon>Aspidochirotacea</taxon>
        <taxon>Aspidochirotida</taxon>
        <taxon>Stichopodidae</taxon>
        <taxon>Apostichopus</taxon>
    </lineage>
</organism>
<dbReference type="EMBL" id="MRZV01000038">
    <property type="protein sequence ID" value="PIK61223.1"/>
    <property type="molecule type" value="Genomic_DNA"/>
</dbReference>
<feature type="compositionally biased region" description="Basic and acidic residues" evidence="1">
    <location>
        <begin position="186"/>
        <end position="196"/>
    </location>
</feature>
<keyword evidence="2" id="KW-0418">Kinase</keyword>
<feature type="region of interest" description="Disordered" evidence="1">
    <location>
        <begin position="512"/>
        <end position="560"/>
    </location>
</feature>
<protein>
    <submittedName>
        <fullName evidence="2">Putative cyclin-dependent kinase-like 5 isoform X1</fullName>
    </submittedName>
</protein>
<feature type="compositionally biased region" description="Polar residues" evidence="1">
    <location>
        <begin position="517"/>
        <end position="529"/>
    </location>
</feature>
<feature type="compositionally biased region" description="Basic and acidic residues" evidence="1">
    <location>
        <begin position="416"/>
        <end position="428"/>
    </location>
</feature>
<dbReference type="Proteomes" id="UP000230750">
    <property type="component" value="Unassembled WGS sequence"/>
</dbReference>
<evidence type="ECO:0000256" key="1">
    <source>
        <dbReference type="SAM" id="MobiDB-lite"/>
    </source>
</evidence>
<feature type="compositionally biased region" description="Polar residues" evidence="1">
    <location>
        <begin position="406"/>
        <end position="415"/>
    </location>
</feature>
<comment type="caution">
    <text evidence="2">The sequence shown here is derived from an EMBL/GenBank/DDBJ whole genome shotgun (WGS) entry which is preliminary data.</text>
</comment>
<evidence type="ECO:0000313" key="2">
    <source>
        <dbReference type="EMBL" id="PIK61223.1"/>
    </source>
</evidence>
<feature type="region of interest" description="Disordered" evidence="1">
    <location>
        <begin position="361"/>
        <end position="488"/>
    </location>
</feature>
<name>A0A2G8LLV0_STIJA</name>
<feature type="compositionally biased region" description="Polar residues" evidence="1">
    <location>
        <begin position="270"/>
        <end position="280"/>
    </location>
</feature>
<feature type="compositionally biased region" description="Basic and acidic residues" evidence="1">
    <location>
        <begin position="127"/>
        <end position="157"/>
    </location>
</feature>
<reference evidence="2 3" key="1">
    <citation type="journal article" date="2017" name="PLoS Biol.">
        <title>The sea cucumber genome provides insights into morphological evolution and visceral regeneration.</title>
        <authorList>
            <person name="Zhang X."/>
            <person name="Sun L."/>
            <person name="Yuan J."/>
            <person name="Sun Y."/>
            <person name="Gao Y."/>
            <person name="Zhang L."/>
            <person name="Li S."/>
            <person name="Dai H."/>
            <person name="Hamel J.F."/>
            <person name="Liu C."/>
            <person name="Yu Y."/>
            <person name="Liu S."/>
            <person name="Lin W."/>
            <person name="Guo K."/>
            <person name="Jin S."/>
            <person name="Xu P."/>
            <person name="Storey K.B."/>
            <person name="Huan P."/>
            <person name="Zhang T."/>
            <person name="Zhou Y."/>
            <person name="Zhang J."/>
            <person name="Lin C."/>
            <person name="Li X."/>
            <person name="Xing L."/>
            <person name="Huo D."/>
            <person name="Sun M."/>
            <person name="Wang L."/>
            <person name="Mercier A."/>
            <person name="Li F."/>
            <person name="Yang H."/>
            <person name="Xiang J."/>
        </authorList>
    </citation>
    <scope>NUCLEOTIDE SEQUENCE [LARGE SCALE GENOMIC DNA]</scope>
    <source>
        <strain evidence="2">Shaxun</strain>
        <tissue evidence="2">Muscle</tissue>
    </source>
</reference>
<keyword evidence="2" id="KW-0808">Transferase</keyword>
<evidence type="ECO:0000313" key="3">
    <source>
        <dbReference type="Proteomes" id="UP000230750"/>
    </source>
</evidence>
<sequence length="560" mass="63281">MLSTTINGVMLDLMERTLSLDPSERNNIEECQEHRTFHTERLLRKELPRPKSAIQHRTFDDVSFPLKEKREKMKEPNQQSEHQQPEKVAEPGESEMEKMEALTSSLSLESSVSLESRAGEEDEERNDVEKVERAEQDKGSRKATKTADHDLVDEAVKENPFIGGKYSKYSKAGKRKQKFDGNLTPKDSDTGGRLDAKAPLYVRTTGKPRDRGRIYPVKYPEVGQKREKALSIMAKYSKYMKHVTNIPGDRKLKRKGNDGNDEWTGGDVEPSSNGRQNADNESIMADKEDSQIGSGTERLQKETVGGVDGNYVDVMERTSHHTERRSRTALGSVGERDQTLSNLDLVGTGKLQLHLAHGETTFHGNNMLGKRSSEGQRSQSRMSEGQKVKKSSKVIEENNNKEMLPTQGSENTDANSRADKGDVNRDGDTVVDMNLPDAEHLFKQDYKRSWKDENKQKKKKKTSQDDLSRLNVQKSIYNTKDRDNNQSLHRQIKKMRRLATTPTSEIHIIIHPESITAATSPESSLSATGVRSKLSDVRERGRSLGQNAAQPNLFDKRRRP</sequence>
<gene>
    <name evidence="2" type="ORF">BSL78_01866</name>
</gene>
<feature type="compositionally biased region" description="Basic and acidic residues" evidence="1">
    <location>
        <begin position="83"/>
        <end position="100"/>
    </location>
</feature>
<feature type="region of interest" description="Disordered" evidence="1">
    <location>
        <begin position="46"/>
        <end position="218"/>
    </location>
</feature>
<feature type="compositionally biased region" description="Low complexity" evidence="1">
    <location>
        <begin position="104"/>
        <end position="116"/>
    </location>
</feature>
<feature type="compositionally biased region" description="Basic and acidic residues" evidence="1">
    <location>
        <begin position="533"/>
        <end position="542"/>
    </location>
</feature>
<feature type="compositionally biased region" description="Basic and acidic residues" evidence="1">
    <location>
        <begin position="437"/>
        <end position="455"/>
    </location>
</feature>
<proteinExistence type="predicted"/>
<feature type="region of interest" description="Disordered" evidence="1">
    <location>
        <begin position="246"/>
        <end position="335"/>
    </location>
</feature>
<dbReference type="AlphaFoldDB" id="A0A2G8LLV0"/>
<accession>A0A2G8LLV0</accession>
<feature type="compositionally biased region" description="Basic and acidic residues" evidence="1">
    <location>
        <begin position="66"/>
        <end position="75"/>
    </location>
</feature>
<keyword evidence="3" id="KW-1185">Reference proteome</keyword>
<dbReference type="GO" id="GO:0016301">
    <property type="term" value="F:kinase activity"/>
    <property type="evidence" value="ECO:0007669"/>
    <property type="project" value="UniProtKB-KW"/>
</dbReference>